<dbReference type="Proteomes" id="UP000775872">
    <property type="component" value="Unassembled WGS sequence"/>
</dbReference>
<dbReference type="PANTHER" id="PTHR33048:SF161">
    <property type="entry name" value="INTEGRAL MEMBRANE PROTEIN"/>
    <property type="match status" value="1"/>
</dbReference>
<feature type="transmembrane region" description="Helical" evidence="6">
    <location>
        <begin position="101"/>
        <end position="125"/>
    </location>
</feature>
<proteinExistence type="inferred from homology"/>
<evidence type="ECO:0000256" key="2">
    <source>
        <dbReference type="ARBA" id="ARBA00022692"/>
    </source>
</evidence>
<accession>A0A9N9YZI8</accession>
<protein>
    <recommendedName>
        <fullName evidence="7">Rhodopsin domain-containing protein</fullName>
    </recommendedName>
</protein>
<keyword evidence="9" id="KW-1185">Reference proteome</keyword>
<feature type="transmembrane region" description="Helical" evidence="6">
    <location>
        <begin position="36"/>
        <end position="57"/>
    </location>
</feature>
<evidence type="ECO:0000256" key="5">
    <source>
        <dbReference type="ARBA" id="ARBA00038359"/>
    </source>
</evidence>
<keyword evidence="2 6" id="KW-0812">Transmembrane</keyword>
<evidence type="ECO:0000259" key="7">
    <source>
        <dbReference type="Pfam" id="PF20684"/>
    </source>
</evidence>
<evidence type="ECO:0000256" key="3">
    <source>
        <dbReference type="ARBA" id="ARBA00022989"/>
    </source>
</evidence>
<dbReference type="EMBL" id="CABFOC020000014">
    <property type="protein sequence ID" value="CAH0046294.1"/>
    <property type="molecule type" value="Genomic_DNA"/>
</dbReference>
<reference evidence="8" key="1">
    <citation type="submission" date="2021-10" db="EMBL/GenBank/DDBJ databases">
        <authorList>
            <person name="Piombo E."/>
        </authorList>
    </citation>
    <scope>NUCLEOTIDE SEQUENCE</scope>
</reference>
<keyword evidence="3 6" id="KW-1133">Transmembrane helix</keyword>
<evidence type="ECO:0000256" key="4">
    <source>
        <dbReference type="ARBA" id="ARBA00023136"/>
    </source>
</evidence>
<name>A0A9N9YZI8_9HYPO</name>
<comment type="subcellular location">
    <subcellularLocation>
        <location evidence="1">Membrane</location>
        <topology evidence="1">Multi-pass membrane protein</topology>
    </subcellularLocation>
</comment>
<comment type="caution">
    <text evidence="8">The sequence shown here is derived from an EMBL/GenBank/DDBJ whole genome shotgun (WGS) entry which is preliminary data.</text>
</comment>
<sequence length="224" mass="24073">MLTYLLYPDAPLGVGHPVEEARPNLPIILRLTITTGVYNIITDVAILLLPIPTIWALKTKRNVKVGLTGVFAGGLVSSVSCVAVVRIVALKNLDLARLTDTMVWVDFLSTAEVNLGILCVCLPMLGPIIPKRKHGIKPSFCPNQPRGTAQPGGSLWPKSKLCSRRKRTPDSIALESIFAHDAETSLGTSLCMTNFHSSSTGSEAPLNPKSKLEATKIVDNAIIV</sequence>
<feature type="non-terminal residue" evidence="8">
    <location>
        <position position="1"/>
    </location>
</feature>
<dbReference type="InterPro" id="IPR052337">
    <property type="entry name" value="SAT4-like"/>
</dbReference>
<dbReference type="OrthoDB" id="3529975at2759"/>
<feature type="transmembrane region" description="Helical" evidence="6">
    <location>
        <begin position="69"/>
        <end position="89"/>
    </location>
</feature>
<evidence type="ECO:0000256" key="1">
    <source>
        <dbReference type="ARBA" id="ARBA00004141"/>
    </source>
</evidence>
<dbReference type="Pfam" id="PF20684">
    <property type="entry name" value="Fung_rhodopsin"/>
    <property type="match status" value="1"/>
</dbReference>
<comment type="similarity">
    <text evidence="5">Belongs to the SAT4 family.</text>
</comment>
<keyword evidence="4 6" id="KW-0472">Membrane</keyword>
<organism evidence="8 9">
    <name type="scientific">Clonostachys solani</name>
    <dbReference type="NCBI Taxonomy" id="160281"/>
    <lineage>
        <taxon>Eukaryota</taxon>
        <taxon>Fungi</taxon>
        <taxon>Dikarya</taxon>
        <taxon>Ascomycota</taxon>
        <taxon>Pezizomycotina</taxon>
        <taxon>Sordariomycetes</taxon>
        <taxon>Hypocreomycetidae</taxon>
        <taxon>Hypocreales</taxon>
        <taxon>Bionectriaceae</taxon>
        <taxon>Clonostachys</taxon>
    </lineage>
</organism>
<dbReference type="AlphaFoldDB" id="A0A9N9YZI8"/>
<dbReference type="InterPro" id="IPR049326">
    <property type="entry name" value="Rhodopsin_dom_fungi"/>
</dbReference>
<gene>
    <name evidence="8" type="ORF">CSOL1703_00012026</name>
</gene>
<dbReference type="GO" id="GO:0016020">
    <property type="term" value="C:membrane"/>
    <property type="evidence" value="ECO:0007669"/>
    <property type="project" value="UniProtKB-SubCell"/>
</dbReference>
<evidence type="ECO:0000313" key="8">
    <source>
        <dbReference type="EMBL" id="CAH0046294.1"/>
    </source>
</evidence>
<evidence type="ECO:0000313" key="9">
    <source>
        <dbReference type="Proteomes" id="UP000775872"/>
    </source>
</evidence>
<feature type="domain" description="Rhodopsin" evidence="7">
    <location>
        <begin position="31"/>
        <end position="129"/>
    </location>
</feature>
<evidence type="ECO:0000256" key="6">
    <source>
        <dbReference type="SAM" id="Phobius"/>
    </source>
</evidence>
<dbReference type="PANTHER" id="PTHR33048">
    <property type="entry name" value="PTH11-LIKE INTEGRAL MEMBRANE PROTEIN (AFU_ORTHOLOGUE AFUA_5G11245)"/>
    <property type="match status" value="1"/>
</dbReference>